<keyword evidence="2" id="KW-1185">Reference proteome</keyword>
<protein>
    <submittedName>
        <fullName evidence="1">Uncharacterized protein</fullName>
    </submittedName>
</protein>
<evidence type="ECO:0000313" key="1">
    <source>
        <dbReference type="EMBL" id="KAF7404242.1"/>
    </source>
</evidence>
<gene>
    <name evidence="1" type="ORF">H0235_014936</name>
</gene>
<dbReference type="EMBL" id="JACSDY010000016">
    <property type="protein sequence ID" value="KAF7404242.1"/>
    <property type="molecule type" value="Genomic_DNA"/>
</dbReference>
<accession>A0A834KCN0</accession>
<dbReference type="AlphaFoldDB" id="A0A834KCN0"/>
<proteinExistence type="predicted"/>
<name>A0A834KCN0_VESPE</name>
<comment type="caution">
    <text evidence="1">The sequence shown here is derived from an EMBL/GenBank/DDBJ whole genome shotgun (WGS) entry which is preliminary data.</text>
</comment>
<dbReference type="Proteomes" id="UP000600918">
    <property type="component" value="Unassembled WGS sequence"/>
</dbReference>
<organism evidence="1 2">
    <name type="scientific">Vespula pensylvanica</name>
    <name type="common">Western yellow jacket</name>
    <name type="synonym">Wasp</name>
    <dbReference type="NCBI Taxonomy" id="30213"/>
    <lineage>
        <taxon>Eukaryota</taxon>
        <taxon>Metazoa</taxon>
        <taxon>Ecdysozoa</taxon>
        <taxon>Arthropoda</taxon>
        <taxon>Hexapoda</taxon>
        <taxon>Insecta</taxon>
        <taxon>Pterygota</taxon>
        <taxon>Neoptera</taxon>
        <taxon>Endopterygota</taxon>
        <taxon>Hymenoptera</taxon>
        <taxon>Apocrita</taxon>
        <taxon>Aculeata</taxon>
        <taxon>Vespoidea</taxon>
        <taxon>Vespidae</taxon>
        <taxon>Vespinae</taxon>
        <taxon>Vespula</taxon>
    </lineage>
</organism>
<sequence length="174" mass="19684">MSQLASSSTFFTNLARGRTWLQRERITSTIMAKVKQGSRGSTTPCAALYMPTSRDLRNTPAPHKANESREVPWVLSTGNRRRMKLDLFYTGKVADEIDGKGRRNIVEDNAKMLVPGPAKKPTASPERWKHDLYGPSFVLRFLPDPDLAAQVHVRCDQICANFSFIVIYLLQQFI</sequence>
<evidence type="ECO:0000313" key="2">
    <source>
        <dbReference type="Proteomes" id="UP000600918"/>
    </source>
</evidence>
<reference evidence="1" key="1">
    <citation type="journal article" date="2020" name="G3 (Bethesda)">
        <title>High-Quality Assemblies for Three Invasive Social Wasps from the &lt;i&gt;Vespula&lt;/i&gt; Genus.</title>
        <authorList>
            <person name="Harrop T.W.R."/>
            <person name="Guhlin J."/>
            <person name="McLaughlin G.M."/>
            <person name="Permina E."/>
            <person name="Stockwell P."/>
            <person name="Gilligan J."/>
            <person name="Le Lec M.F."/>
            <person name="Gruber M.A.M."/>
            <person name="Quinn O."/>
            <person name="Lovegrove M."/>
            <person name="Duncan E.J."/>
            <person name="Remnant E.J."/>
            <person name="Van Eeckhoven J."/>
            <person name="Graham B."/>
            <person name="Knapp R.A."/>
            <person name="Langford K.W."/>
            <person name="Kronenberg Z."/>
            <person name="Press M.O."/>
            <person name="Eacker S.M."/>
            <person name="Wilson-Rankin E.E."/>
            <person name="Purcell J."/>
            <person name="Lester P.J."/>
            <person name="Dearden P.K."/>
        </authorList>
    </citation>
    <scope>NUCLEOTIDE SEQUENCE</scope>
    <source>
        <strain evidence="1">Volc-1</strain>
    </source>
</reference>